<dbReference type="PIRSF" id="PIRSF006533">
    <property type="entry name" value="UCP006533"/>
    <property type="match status" value="1"/>
</dbReference>
<organism evidence="7 8">
    <name type="scientific">Halogranum rubrum</name>
    <dbReference type="NCBI Taxonomy" id="553466"/>
    <lineage>
        <taxon>Archaea</taxon>
        <taxon>Methanobacteriati</taxon>
        <taxon>Methanobacteriota</taxon>
        <taxon>Stenosarchaea group</taxon>
        <taxon>Halobacteria</taxon>
        <taxon>Halobacteriales</taxon>
        <taxon>Haloferacaceae</taxon>
    </lineage>
</organism>
<comment type="catalytic activity">
    <reaction evidence="6">
        <text>3'-dephospho-CoA + GTP = GDP + CoA + H(+)</text>
        <dbReference type="Rhea" id="RHEA:61156"/>
        <dbReference type="ChEBI" id="CHEBI:15378"/>
        <dbReference type="ChEBI" id="CHEBI:37565"/>
        <dbReference type="ChEBI" id="CHEBI:57287"/>
        <dbReference type="ChEBI" id="CHEBI:57328"/>
        <dbReference type="ChEBI" id="CHEBI:58189"/>
        <dbReference type="EC" id="2.7.1.237"/>
    </reaction>
</comment>
<evidence type="ECO:0000256" key="1">
    <source>
        <dbReference type="ARBA" id="ARBA00022679"/>
    </source>
</evidence>
<keyword evidence="8" id="KW-1185">Reference proteome</keyword>
<dbReference type="HAMAP" id="MF_00590">
    <property type="entry name" value="Dephospho_CoA_kinase_GTP_dep"/>
    <property type="match status" value="1"/>
</dbReference>
<dbReference type="GO" id="GO:0005525">
    <property type="term" value="F:GTP binding"/>
    <property type="evidence" value="ECO:0007669"/>
    <property type="project" value="UniProtKB-UniRule"/>
</dbReference>
<dbReference type="PANTHER" id="PTHR40732:SF1">
    <property type="entry name" value="GTP-DEPENDENT DEPHOSPHO-COA KINASE"/>
    <property type="match status" value="1"/>
</dbReference>
<evidence type="ECO:0000256" key="2">
    <source>
        <dbReference type="ARBA" id="ARBA00022741"/>
    </source>
</evidence>
<protein>
    <recommendedName>
        <fullName evidence="6">GTP-dependent dephospho-CoA kinase</fullName>
        <ecNumber evidence="6">2.7.1.237</ecNumber>
    </recommendedName>
    <alternativeName>
        <fullName evidence="6">Dephospho-coenzyme A kinase</fullName>
        <shortName evidence="6">DPCK</shortName>
    </alternativeName>
</protein>
<evidence type="ECO:0000256" key="4">
    <source>
        <dbReference type="ARBA" id="ARBA00022993"/>
    </source>
</evidence>
<comment type="pathway">
    <text evidence="6">Cofactor biosynthesis; coenzyme A biosynthesis.</text>
</comment>
<feature type="binding site" evidence="6">
    <location>
        <position position="63"/>
    </location>
    <ligand>
        <name>GTP</name>
        <dbReference type="ChEBI" id="CHEBI:37565"/>
    </ligand>
</feature>
<evidence type="ECO:0000313" key="7">
    <source>
        <dbReference type="EMBL" id="SFK60902.1"/>
    </source>
</evidence>
<proteinExistence type="inferred from homology"/>
<evidence type="ECO:0000256" key="5">
    <source>
        <dbReference type="ARBA" id="ARBA00023134"/>
    </source>
</evidence>
<gene>
    <name evidence="7" type="ORF">SAMN04487950_0155</name>
</gene>
<comment type="caution">
    <text evidence="6">Lacks conserved residue(s) required for the propagation of feature annotation.</text>
</comment>
<keyword evidence="4 6" id="KW-0173">Coenzyme A biosynthesis</keyword>
<dbReference type="GO" id="GO:0015937">
    <property type="term" value="P:coenzyme A biosynthetic process"/>
    <property type="evidence" value="ECO:0007669"/>
    <property type="project" value="UniProtKB-UniRule"/>
</dbReference>
<feature type="binding site" evidence="6">
    <location>
        <position position="43"/>
    </location>
    <ligand>
        <name>GTP</name>
        <dbReference type="ChEBI" id="CHEBI:37565"/>
    </ligand>
</feature>
<feature type="binding site" evidence="6">
    <location>
        <position position="44"/>
    </location>
    <ligand>
        <name>GTP</name>
        <dbReference type="ChEBI" id="CHEBI:37565"/>
    </ligand>
</feature>
<dbReference type="GO" id="GO:0016301">
    <property type="term" value="F:kinase activity"/>
    <property type="evidence" value="ECO:0007669"/>
    <property type="project" value="UniProtKB-UniRule"/>
</dbReference>
<feature type="binding site" evidence="6">
    <location>
        <position position="61"/>
    </location>
    <ligand>
        <name>GTP</name>
        <dbReference type="ChEBI" id="CHEBI:37565"/>
    </ligand>
</feature>
<evidence type="ECO:0000256" key="6">
    <source>
        <dbReference type="HAMAP-Rule" id="MF_00590"/>
    </source>
</evidence>
<dbReference type="Proteomes" id="UP000199607">
    <property type="component" value="Unassembled WGS sequence"/>
</dbReference>
<accession>A0A1I4AWC6</accession>
<dbReference type="PANTHER" id="PTHR40732">
    <property type="entry name" value="UPF0218 PROTEIN TK1697"/>
    <property type="match status" value="1"/>
</dbReference>
<dbReference type="STRING" id="553466.SAMN04487950_0155"/>
<dbReference type="EC" id="2.7.1.237" evidence="6"/>
<keyword evidence="5 6" id="KW-0342">GTP-binding</keyword>
<keyword evidence="1 6" id="KW-0808">Transferase</keyword>
<comment type="function">
    <text evidence="6">Catalyzes the GTP-dependent phosphorylation of the 3'-hydroxyl group of dephosphocoenzyme A to form coenzyme A (CoA).</text>
</comment>
<dbReference type="UniPathway" id="UPA00241"/>
<dbReference type="RefSeq" id="WP_089864487.1">
    <property type="nucleotide sequence ID" value="NZ_FOTC01000001.1"/>
</dbReference>
<feature type="binding site" evidence="6">
    <location>
        <position position="42"/>
    </location>
    <ligand>
        <name>GTP</name>
        <dbReference type="ChEBI" id="CHEBI:37565"/>
    </ligand>
</feature>
<comment type="similarity">
    <text evidence="6">Belongs to the GTP-dependent DPCK family.</text>
</comment>
<dbReference type="EMBL" id="FOTC01000001">
    <property type="protein sequence ID" value="SFK60902.1"/>
    <property type="molecule type" value="Genomic_DNA"/>
</dbReference>
<reference evidence="8" key="1">
    <citation type="submission" date="2016-10" db="EMBL/GenBank/DDBJ databases">
        <authorList>
            <person name="Varghese N."/>
            <person name="Submissions S."/>
        </authorList>
    </citation>
    <scope>NUCLEOTIDE SEQUENCE [LARGE SCALE GENOMIC DNA]</scope>
    <source>
        <strain evidence="8">CGMCC 1.7738</strain>
    </source>
</reference>
<evidence type="ECO:0000313" key="8">
    <source>
        <dbReference type="Proteomes" id="UP000199607"/>
    </source>
</evidence>
<dbReference type="AlphaFoldDB" id="A0A1I4AWC6"/>
<feature type="binding site" evidence="6">
    <location>
        <position position="119"/>
    </location>
    <ligand>
        <name>GTP</name>
        <dbReference type="ChEBI" id="CHEBI:37565"/>
    </ligand>
</feature>
<keyword evidence="3 6" id="KW-0418">Kinase</keyword>
<sequence length="177" mass="18877">MLRLPADLRGAFKDPLGRVYTDPVDLLRDADQTEGPIIAVGDVVTFHLRQAERDPDVAVIDGKTKREAVDEAVKEVLDGDADRIEVENPPATISEALLDALVSALAADDPTVIFVDGEEDLATLPAIVAAPVGASIVYGQPNEGMVHVPVDEETKAEARELLSKFEGDVDAALARLD</sequence>
<dbReference type="Pfam" id="PF04019">
    <property type="entry name" value="DUF359"/>
    <property type="match status" value="1"/>
</dbReference>
<evidence type="ECO:0000256" key="3">
    <source>
        <dbReference type="ARBA" id="ARBA00022777"/>
    </source>
</evidence>
<keyword evidence="2 6" id="KW-0547">Nucleotide-binding</keyword>
<dbReference type="InterPro" id="IPR007164">
    <property type="entry name" value="GTP-dep_dephospho-CoA_kin"/>
</dbReference>
<name>A0A1I4AWC6_9EURY</name>